<evidence type="ECO:0008006" key="3">
    <source>
        <dbReference type="Google" id="ProtNLM"/>
    </source>
</evidence>
<gene>
    <name evidence="1" type="ORF">AB0E65_03675</name>
</gene>
<accession>A0ABV2YC88</accession>
<dbReference type="EMBL" id="JBEZUR010000003">
    <property type="protein sequence ID" value="MEU3553331.1"/>
    <property type="molecule type" value="Genomic_DNA"/>
</dbReference>
<reference evidence="1 2" key="1">
    <citation type="submission" date="2024-06" db="EMBL/GenBank/DDBJ databases">
        <title>The Natural Products Discovery Center: Release of the First 8490 Sequenced Strains for Exploring Actinobacteria Biosynthetic Diversity.</title>
        <authorList>
            <person name="Kalkreuter E."/>
            <person name="Kautsar S.A."/>
            <person name="Yang D."/>
            <person name="Bader C.D."/>
            <person name="Teijaro C.N."/>
            <person name="Fluegel L."/>
            <person name="Davis C.M."/>
            <person name="Simpson J.R."/>
            <person name="Lauterbach L."/>
            <person name="Steele A.D."/>
            <person name="Gui C."/>
            <person name="Meng S."/>
            <person name="Li G."/>
            <person name="Viehrig K."/>
            <person name="Ye F."/>
            <person name="Su P."/>
            <person name="Kiefer A.F."/>
            <person name="Nichols A."/>
            <person name="Cepeda A.J."/>
            <person name="Yan W."/>
            <person name="Fan B."/>
            <person name="Jiang Y."/>
            <person name="Adhikari A."/>
            <person name="Zheng C.-J."/>
            <person name="Schuster L."/>
            <person name="Cowan T.M."/>
            <person name="Smanski M.J."/>
            <person name="Chevrette M.G."/>
            <person name="De Carvalho L.P.S."/>
            <person name="Shen B."/>
        </authorList>
    </citation>
    <scope>NUCLEOTIDE SEQUENCE [LARGE SCALE GENOMIC DNA]</scope>
    <source>
        <strain evidence="1 2">NPDC038104</strain>
    </source>
</reference>
<evidence type="ECO:0000313" key="2">
    <source>
        <dbReference type="Proteomes" id="UP001550850"/>
    </source>
</evidence>
<keyword evidence="2" id="KW-1185">Reference proteome</keyword>
<organism evidence="1 2">
    <name type="scientific">Streptomyces fragilis</name>
    <dbReference type="NCBI Taxonomy" id="67301"/>
    <lineage>
        <taxon>Bacteria</taxon>
        <taxon>Bacillati</taxon>
        <taxon>Actinomycetota</taxon>
        <taxon>Actinomycetes</taxon>
        <taxon>Kitasatosporales</taxon>
        <taxon>Streptomycetaceae</taxon>
        <taxon>Streptomyces</taxon>
    </lineage>
</organism>
<dbReference type="Proteomes" id="UP001550850">
    <property type="component" value="Unassembled WGS sequence"/>
</dbReference>
<evidence type="ECO:0000313" key="1">
    <source>
        <dbReference type="EMBL" id="MEU3553331.1"/>
    </source>
</evidence>
<comment type="caution">
    <text evidence="1">The sequence shown here is derived from an EMBL/GenBank/DDBJ whole genome shotgun (WGS) entry which is preliminary data.</text>
</comment>
<sequence length="188" mass="20992">MKIMEEVLRSRRRIETSPRFRPRRNTQADPLLGLDIPRPFDLSKLCAAVSAHRGRSLVIEEVHGVNGADGELCGVWVELDTTDYVFIEASTSPLHRDHIALHEISHMLLGHTSTNEDAPRADLSHLFVALPPETVRSVLGRANFSSPQEREAEQLANRIARLAKLTPRQRSRNPELERLAAGLLGESA</sequence>
<protein>
    <recommendedName>
        <fullName evidence="3">IrrE N-terminal-like domain-containing protein</fullName>
    </recommendedName>
</protein>
<name>A0ABV2YC88_9ACTN</name>
<dbReference type="RefSeq" id="WP_159105561.1">
    <property type="nucleotide sequence ID" value="NZ_BEVZ01000002.1"/>
</dbReference>
<proteinExistence type="predicted"/>